<dbReference type="GO" id="GO:0140662">
    <property type="term" value="F:ATP-dependent protein folding chaperone"/>
    <property type="evidence" value="ECO:0007669"/>
    <property type="project" value="InterPro"/>
</dbReference>
<dbReference type="InterPro" id="IPR027413">
    <property type="entry name" value="GROEL-like_equatorial_sf"/>
</dbReference>
<evidence type="ECO:0000256" key="1">
    <source>
        <dbReference type="ARBA" id="ARBA00006607"/>
    </source>
</evidence>
<comment type="function">
    <text evidence="5">Together with its co-chaperonin GroES, plays an essential role in assisting protein folding. The GroEL-GroES system forms a nano-cage that allows encapsulation of the non-native substrate proteins and provides a physical environment optimized to promote and accelerate protein folding.</text>
</comment>
<dbReference type="GO" id="GO:0005524">
    <property type="term" value="F:ATP binding"/>
    <property type="evidence" value="ECO:0007669"/>
    <property type="project" value="InterPro"/>
</dbReference>
<comment type="caution">
    <text evidence="6">The sequence shown here is derived from an EMBL/GenBank/DDBJ whole genome shotgun (WGS) entry which is preliminary data.</text>
</comment>
<evidence type="ECO:0000313" key="6">
    <source>
        <dbReference type="EMBL" id="HEF65146.1"/>
    </source>
</evidence>
<dbReference type="GO" id="GO:0016853">
    <property type="term" value="F:isomerase activity"/>
    <property type="evidence" value="ECO:0007669"/>
    <property type="project" value="UniProtKB-KW"/>
</dbReference>
<dbReference type="AlphaFoldDB" id="A0A7C1JNF3"/>
<protein>
    <recommendedName>
        <fullName evidence="5">60 kDa chaperonin</fullName>
    </recommendedName>
</protein>
<evidence type="ECO:0000256" key="3">
    <source>
        <dbReference type="ARBA" id="ARBA00023235"/>
    </source>
</evidence>
<dbReference type="Pfam" id="PF00118">
    <property type="entry name" value="Cpn60_TCP1"/>
    <property type="match status" value="2"/>
</dbReference>
<comment type="similarity">
    <text evidence="1 4">Belongs to the chaperonin (HSP60) family.</text>
</comment>
<dbReference type="Gene3D" id="3.30.260.10">
    <property type="entry name" value="TCP-1-like chaperonin intermediate domain"/>
    <property type="match status" value="1"/>
</dbReference>
<dbReference type="GO" id="GO:0042026">
    <property type="term" value="P:protein refolding"/>
    <property type="evidence" value="ECO:0007669"/>
    <property type="project" value="InterPro"/>
</dbReference>
<sequence>MRPSTSRVRFHREARAPLLAGCATFAHLLGTTLGPAGRVVAVNRVLKVGPPEMLASAALIARRTFRLPDPFQNAGAMLLRHAVWRVYDRTGDGTATTAVLASRLLHELDRLLTAGYSPLLLTRGLDRAGHTIAEVLRSLARPVADIRALAGLLSPLHLSPETEDELLDTLEGLGPDGIVVVDPDHHPDVQVQLIQGVHWQSRLLAPELLPPNVAKLQLVEPRILLTDWKLEEASQLLPLLEECARRGVRRLLIVASELSGHALALLRTNLERGVLHQVAAVAAPSVGLQQTRILEDLAALTGGHAFLQAAGDRPEHARYAHLGSARQALVTRWTFALAGGRGDRAAIERRIALAEAELAAADDESARRRARERLGRLRGAFLHIRVGGTTPTEQEYRCLALESLARTLQTALATGVVPGGGASFAVAARRLAEQELSLPLEERAAFHAVRTALLEPLRTLAHNAGVDPAVIVHRSLEVAPNLVYDVLADQWIDPWSAPLLDPLGVLEAAVETSLSLGRTFLTTDVLVHRTWPASSAEP</sequence>
<dbReference type="Gene3D" id="3.50.7.10">
    <property type="entry name" value="GroEL"/>
    <property type="match status" value="1"/>
</dbReference>
<dbReference type="SUPFAM" id="SSF48592">
    <property type="entry name" value="GroEL equatorial domain-like"/>
    <property type="match status" value="1"/>
</dbReference>
<name>A0A7C1JNF3_THERO</name>
<dbReference type="SUPFAM" id="SSF52029">
    <property type="entry name" value="GroEL apical domain-like"/>
    <property type="match status" value="1"/>
</dbReference>
<gene>
    <name evidence="6" type="ORF">ENP47_06090</name>
</gene>
<comment type="subunit">
    <text evidence="5">Forms a cylinder of 14 subunits composed of two heptameric rings stacked back-to-back. Interacts with the co-chaperonin GroES.</text>
</comment>
<dbReference type="InterPro" id="IPR027409">
    <property type="entry name" value="GroEL-like_apical_dom_sf"/>
</dbReference>
<keyword evidence="3" id="KW-0413">Isomerase</keyword>
<keyword evidence="2" id="KW-0143">Chaperone</keyword>
<evidence type="ECO:0000256" key="4">
    <source>
        <dbReference type="RuleBase" id="RU000418"/>
    </source>
</evidence>
<evidence type="ECO:0000256" key="5">
    <source>
        <dbReference type="RuleBase" id="RU000419"/>
    </source>
</evidence>
<dbReference type="PRINTS" id="PR00298">
    <property type="entry name" value="CHAPERONIN60"/>
</dbReference>
<evidence type="ECO:0000256" key="2">
    <source>
        <dbReference type="ARBA" id="ARBA00023186"/>
    </source>
</evidence>
<dbReference type="InterPro" id="IPR027410">
    <property type="entry name" value="TCP-1-like_intermed_sf"/>
</dbReference>
<dbReference type="InterPro" id="IPR002423">
    <property type="entry name" value="Cpn60/GroEL/TCP-1"/>
</dbReference>
<proteinExistence type="inferred from homology"/>
<organism evidence="6">
    <name type="scientific">Thermomicrobium roseum</name>
    <dbReference type="NCBI Taxonomy" id="500"/>
    <lineage>
        <taxon>Bacteria</taxon>
        <taxon>Pseudomonadati</taxon>
        <taxon>Thermomicrobiota</taxon>
        <taxon>Thermomicrobia</taxon>
        <taxon>Thermomicrobiales</taxon>
        <taxon>Thermomicrobiaceae</taxon>
        <taxon>Thermomicrobium</taxon>
    </lineage>
</organism>
<accession>A0A7C1JNF3</accession>
<dbReference type="Gene3D" id="1.10.560.10">
    <property type="entry name" value="GroEL-like equatorial domain"/>
    <property type="match status" value="1"/>
</dbReference>
<reference evidence="6" key="1">
    <citation type="journal article" date="2020" name="mSystems">
        <title>Genome- and Community-Level Interaction Insights into Carbon Utilization and Element Cycling Functions of Hydrothermarchaeota in Hydrothermal Sediment.</title>
        <authorList>
            <person name="Zhou Z."/>
            <person name="Liu Y."/>
            <person name="Xu W."/>
            <person name="Pan J."/>
            <person name="Luo Z.H."/>
            <person name="Li M."/>
        </authorList>
    </citation>
    <scope>NUCLEOTIDE SEQUENCE [LARGE SCALE GENOMIC DNA]</scope>
    <source>
        <strain evidence="6">SpSt-222</strain>
    </source>
</reference>
<dbReference type="InterPro" id="IPR001844">
    <property type="entry name" value="Cpn60/GroEL"/>
</dbReference>
<dbReference type="EMBL" id="DSJL01000011">
    <property type="protein sequence ID" value="HEF65146.1"/>
    <property type="molecule type" value="Genomic_DNA"/>
</dbReference>
<dbReference type="PANTHER" id="PTHR45633">
    <property type="entry name" value="60 KDA HEAT SHOCK PROTEIN, MITOCHONDRIAL"/>
    <property type="match status" value="1"/>
</dbReference>